<dbReference type="RefSeq" id="WP_251912859.1">
    <property type="nucleotide sequence ID" value="NZ_JAMRXG010000006.1"/>
</dbReference>
<keyword evidence="2" id="KW-1185">Reference proteome</keyword>
<evidence type="ECO:0000313" key="1">
    <source>
        <dbReference type="EMBL" id="MCM6774945.1"/>
    </source>
</evidence>
<name>A0A9X2E8R4_9NOCA</name>
<dbReference type="EMBL" id="JAMRXG010000006">
    <property type="protein sequence ID" value="MCM6774945.1"/>
    <property type="molecule type" value="Genomic_DNA"/>
</dbReference>
<comment type="caution">
    <text evidence="1">The sequence shown here is derived from an EMBL/GenBank/DDBJ whole genome shotgun (WGS) entry which is preliminary data.</text>
</comment>
<reference evidence="1" key="1">
    <citation type="submission" date="2022-06" db="EMBL/GenBank/DDBJ databases">
        <title>Novel species in genus nocardia.</title>
        <authorList>
            <person name="Li F."/>
        </authorList>
    </citation>
    <scope>NUCLEOTIDE SEQUENCE</scope>
    <source>
        <strain evidence="1">CDC141</strain>
    </source>
</reference>
<dbReference type="Proteomes" id="UP001139157">
    <property type="component" value="Unassembled WGS sequence"/>
</dbReference>
<evidence type="ECO:0000313" key="2">
    <source>
        <dbReference type="Proteomes" id="UP001139157"/>
    </source>
</evidence>
<gene>
    <name evidence="1" type="ORF">NDR86_15830</name>
</gene>
<protein>
    <submittedName>
        <fullName evidence="1">Helix-turn-helix domain-containing protein</fullName>
    </submittedName>
</protein>
<accession>A0A9X2E8R4</accession>
<proteinExistence type="predicted"/>
<dbReference type="AlphaFoldDB" id="A0A9X2E8R4"/>
<dbReference type="SUPFAM" id="SSF46785">
    <property type="entry name" value="Winged helix' DNA-binding domain"/>
    <property type="match status" value="1"/>
</dbReference>
<organism evidence="1 2">
    <name type="scientific">Nocardia pulmonis</name>
    <dbReference type="NCBI Taxonomy" id="2951408"/>
    <lineage>
        <taxon>Bacteria</taxon>
        <taxon>Bacillati</taxon>
        <taxon>Actinomycetota</taxon>
        <taxon>Actinomycetes</taxon>
        <taxon>Mycobacteriales</taxon>
        <taxon>Nocardiaceae</taxon>
        <taxon>Nocardia</taxon>
    </lineage>
</organism>
<sequence length="121" mass="13494">MDPAGAPELQPFDRFAWERVVRRARMKPMTKYVALAMATYSDSNGSRVRPGINALALVLCISVPTVKRAFAELRELGLIQKTKQGNRWKNEADTYRLTVPMNLASLPMLDPDEVAEASETA</sequence>
<dbReference type="Pfam" id="PF13730">
    <property type="entry name" value="HTH_36"/>
    <property type="match status" value="1"/>
</dbReference>
<dbReference type="InterPro" id="IPR036390">
    <property type="entry name" value="WH_DNA-bd_sf"/>
</dbReference>